<evidence type="ECO:0000313" key="2">
    <source>
        <dbReference type="EMBL" id="SBQ40936.1"/>
    </source>
</evidence>
<protein>
    <submittedName>
        <fullName evidence="2">Uncharacterized protein</fullName>
    </submittedName>
</protein>
<reference evidence="2" key="2">
    <citation type="submission" date="2016-06" db="EMBL/GenBank/DDBJ databases">
        <title>The genome of a short-lived fish provides insights into sex chromosome evolution and the genetic control of aging.</title>
        <authorList>
            <person name="Reichwald K."/>
            <person name="Felder M."/>
            <person name="Petzold A."/>
            <person name="Koch P."/>
            <person name="Groth M."/>
            <person name="Platzer M."/>
        </authorList>
    </citation>
    <scope>NUCLEOTIDE SEQUENCE</scope>
    <source>
        <tissue evidence="2">Brain</tissue>
    </source>
</reference>
<organism evidence="2">
    <name type="scientific">Nothobranchius kadleci</name>
    <name type="common">African annual killifish</name>
    <dbReference type="NCBI Taxonomy" id="1051664"/>
    <lineage>
        <taxon>Eukaryota</taxon>
        <taxon>Metazoa</taxon>
        <taxon>Chordata</taxon>
        <taxon>Craniata</taxon>
        <taxon>Vertebrata</taxon>
        <taxon>Euteleostomi</taxon>
        <taxon>Actinopterygii</taxon>
        <taxon>Neopterygii</taxon>
        <taxon>Teleostei</taxon>
        <taxon>Neoteleostei</taxon>
        <taxon>Acanthomorphata</taxon>
        <taxon>Ovalentaria</taxon>
        <taxon>Atherinomorphae</taxon>
        <taxon>Cyprinodontiformes</taxon>
        <taxon>Nothobranchiidae</taxon>
        <taxon>Nothobranchius</taxon>
    </lineage>
</organism>
<name>A0A1A8E5X3_NOTKA</name>
<feature type="non-terminal residue" evidence="2">
    <location>
        <position position="1"/>
    </location>
</feature>
<feature type="region of interest" description="Disordered" evidence="1">
    <location>
        <begin position="1"/>
        <end position="60"/>
    </location>
</feature>
<proteinExistence type="predicted"/>
<feature type="compositionally biased region" description="Basic and acidic residues" evidence="1">
    <location>
        <begin position="47"/>
        <end position="56"/>
    </location>
</feature>
<evidence type="ECO:0000256" key="1">
    <source>
        <dbReference type="SAM" id="MobiDB-lite"/>
    </source>
</evidence>
<dbReference type="AlphaFoldDB" id="A0A1A8E5X3"/>
<dbReference type="EMBL" id="HAEA01012456">
    <property type="protein sequence ID" value="SBQ40936.1"/>
    <property type="molecule type" value="Transcribed_RNA"/>
</dbReference>
<feature type="non-terminal residue" evidence="2">
    <location>
        <position position="313"/>
    </location>
</feature>
<sequence length="313" mass="34166">SGWNTEPLKSSGEPSDLLFVPASAGGGRDACSATALNAQTEAEPLESTEKPSDLQREHKKGRLGVRSRKLLFFPISLPSVSSNKFRMSDQTARLLQINRGLSFFVPKTPSDHFKNKTEKLQPDVLIGSELQETLKMSHIAPSTLMISATSMDSGPAPLVSSLTNYCWDLSCHRGVVCSCLPRLCSNSRSVLSLTHPVYICESGTMPLLIGVDLLKRFEAFIDLGEGELRAGVRKPLLFIPPSFPDSRCLAVGDPERGETACSLPSSKPSEIPSDVFSQIEQVVDQADALTNDVERDKLRQLLLKFSDFLSLDS</sequence>
<accession>A0A1A8E5X3</accession>
<gene>
    <name evidence="2" type="primary">Nfu_g_1_026131</name>
</gene>
<reference evidence="2" key="1">
    <citation type="submission" date="2016-05" db="EMBL/GenBank/DDBJ databases">
        <authorList>
            <person name="Lavstsen T."/>
            <person name="Jespersen J.S."/>
        </authorList>
    </citation>
    <scope>NUCLEOTIDE SEQUENCE</scope>
    <source>
        <tissue evidence="2">Brain</tissue>
    </source>
</reference>